<proteinExistence type="predicted"/>
<dbReference type="EMBL" id="PYDT01000005">
    <property type="protein sequence ID" value="THU59636.1"/>
    <property type="molecule type" value="Genomic_DNA"/>
</dbReference>
<name>A0A4V4H6E5_MUSBA</name>
<sequence length="71" mass="7808">MACEARNHGVPARGVPFGHPIEYAPCSLDIPALCVHINQPIQHEIIHLDSPPFDQLVDLSTMLQRTQLPAS</sequence>
<dbReference type="AlphaFoldDB" id="A0A4V4H6E5"/>
<accession>A0A4V4H6E5</accession>
<reference evidence="1 2" key="1">
    <citation type="journal article" date="2019" name="Nat. Plants">
        <title>Genome sequencing of Musa balbisiana reveals subgenome evolution and function divergence in polyploid bananas.</title>
        <authorList>
            <person name="Yao X."/>
        </authorList>
    </citation>
    <scope>NUCLEOTIDE SEQUENCE [LARGE SCALE GENOMIC DNA]</scope>
    <source>
        <strain evidence="2">cv. DH-PKW</strain>
        <tissue evidence="1">Leaves</tissue>
    </source>
</reference>
<evidence type="ECO:0000313" key="2">
    <source>
        <dbReference type="Proteomes" id="UP000317650"/>
    </source>
</evidence>
<gene>
    <name evidence="1" type="ORF">C4D60_Mb07t04160</name>
</gene>
<comment type="caution">
    <text evidence="1">The sequence shown here is derived from an EMBL/GenBank/DDBJ whole genome shotgun (WGS) entry which is preliminary data.</text>
</comment>
<protein>
    <submittedName>
        <fullName evidence="1">Uncharacterized protein</fullName>
    </submittedName>
</protein>
<evidence type="ECO:0000313" key="1">
    <source>
        <dbReference type="EMBL" id="THU59636.1"/>
    </source>
</evidence>
<keyword evidence="2" id="KW-1185">Reference proteome</keyword>
<organism evidence="1 2">
    <name type="scientific">Musa balbisiana</name>
    <name type="common">Banana</name>
    <dbReference type="NCBI Taxonomy" id="52838"/>
    <lineage>
        <taxon>Eukaryota</taxon>
        <taxon>Viridiplantae</taxon>
        <taxon>Streptophyta</taxon>
        <taxon>Embryophyta</taxon>
        <taxon>Tracheophyta</taxon>
        <taxon>Spermatophyta</taxon>
        <taxon>Magnoliopsida</taxon>
        <taxon>Liliopsida</taxon>
        <taxon>Zingiberales</taxon>
        <taxon>Musaceae</taxon>
        <taxon>Musa</taxon>
    </lineage>
</organism>
<dbReference type="Proteomes" id="UP000317650">
    <property type="component" value="Chromosome 7"/>
</dbReference>